<proteinExistence type="predicted"/>
<feature type="region of interest" description="Disordered" evidence="1">
    <location>
        <begin position="144"/>
        <end position="164"/>
    </location>
</feature>
<accession>A0ABV7UF49</accession>
<name>A0ABV7UF49_9HYPH</name>
<comment type="caution">
    <text evidence="2">The sequence shown here is derived from an EMBL/GenBank/DDBJ whole genome shotgun (WGS) entry which is preliminary data.</text>
</comment>
<gene>
    <name evidence="2" type="ORF">ACFONL_07825</name>
</gene>
<keyword evidence="3" id="KW-1185">Reference proteome</keyword>
<dbReference type="RefSeq" id="WP_376853104.1">
    <property type="nucleotide sequence ID" value="NZ_JBHRYC010000033.1"/>
</dbReference>
<dbReference type="EMBL" id="JBHRYC010000033">
    <property type="protein sequence ID" value="MFC3637291.1"/>
    <property type="molecule type" value="Genomic_DNA"/>
</dbReference>
<evidence type="ECO:0000313" key="2">
    <source>
        <dbReference type="EMBL" id="MFC3637291.1"/>
    </source>
</evidence>
<sequence>VSATALSEGTERESRALACEAAVRVVAALVNDAQEDNDCSNAEHLSEPTPLVEIFDPFLSHSSAEPIDVTAALEPMTSPQSTRTCDEYPLPDTAAGTACSPTAITAIEKTLTSRHPWLGDQIEAIFRSQRLRALAGPVHPQFPPMLLAGPTGSGKTTLAGRSRR</sequence>
<evidence type="ECO:0000313" key="3">
    <source>
        <dbReference type="Proteomes" id="UP001595704"/>
    </source>
</evidence>
<dbReference type="SUPFAM" id="SSF52540">
    <property type="entry name" value="P-loop containing nucleoside triphosphate hydrolases"/>
    <property type="match status" value="1"/>
</dbReference>
<dbReference type="Proteomes" id="UP001595704">
    <property type="component" value="Unassembled WGS sequence"/>
</dbReference>
<reference evidence="3" key="1">
    <citation type="journal article" date="2019" name="Int. J. Syst. Evol. Microbiol.">
        <title>The Global Catalogue of Microorganisms (GCM) 10K type strain sequencing project: providing services to taxonomists for standard genome sequencing and annotation.</title>
        <authorList>
            <consortium name="The Broad Institute Genomics Platform"/>
            <consortium name="The Broad Institute Genome Sequencing Center for Infectious Disease"/>
            <person name="Wu L."/>
            <person name="Ma J."/>
        </authorList>
    </citation>
    <scope>NUCLEOTIDE SEQUENCE [LARGE SCALE GENOMIC DNA]</scope>
    <source>
        <strain evidence="3">KCTC 42282</strain>
    </source>
</reference>
<feature type="non-terminal residue" evidence="2">
    <location>
        <position position="1"/>
    </location>
</feature>
<evidence type="ECO:0000256" key="1">
    <source>
        <dbReference type="SAM" id="MobiDB-lite"/>
    </source>
</evidence>
<protein>
    <submittedName>
        <fullName evidence="2">Uncharacterized protein</fullName>
    </submittedName>
</protein>
<organism evidence="2 3">
    <name type="scientific">Camelimonas fluminis</name>
    <dbReference type="NCBI Taxonomy" id="1576911"/>
    <lineage>
        <taxon>Bacteria</taxon>
        <taxon>Pseudomonadati</taxon>
        <taxon>Pseudomonadota</taxon>
        <taxon>Alphaproteobacteria</taxon>
        <taxon>Hyphomicrobiales</taxon>
        <taxon>Chelatococcaceae</taxon>
        <taxon>Camelimonas</taxon>
    </lineage>
</organism>
<dbReference type="InterPro" id="IPR027417">
    <property type="entry name" value="P-loop_NTPase"/>
</dbReference>